<keyword evidence="3" id="KW-1185">Reference proteome</keyword>
<organism evidence="2 3">
    <name type="scientific">Pterulicium gracile</name>
    <dbReference type="NCBI Taxonomy" id="1884261"/>
    <lineage>
        <taxon>Eukaryota</taxon>
        <taxon>Fungi</taxon>
        <taxon>Dikarya</taxon>
        <taxon>Basidiomycota</taxon>
        <taxon>Agaricomycotina</taxon>
        <taxon>Agaricomycetes</taxon>
        <taxon>Agaricomycetidae</taxon>
        <taxon>Agaricales</taxon>
        <taxon>Pleurotineae</taxon>
        <taxon>Pterulaceae</taxon>
        <taxon>Pterulicium</taxon>
    </lineage>
</organism>
<evidence type="ECO:0000256" key="1">
    <source>
        <dbReference type="SAM" id="MobiDB-lite"/>
    </source>
</evidence>
<dbReference type="Proteomes" id="UP000305067">
    <property type="component" value="Unassembled WGS sequence"/>
</dbReference>
<evidence type="ECO:0000313" key="2">
    <source>
        <dbReference type="EMBL" id="TFK96570.1"/>
    </source>
</evidence>
<proteinExistence type="predicted"/>
<sequence>MHWDGAGWDLDGDQDGEKTQANSNSAWSIKSSTFAHLLGPSVDVGLSHTLGGMRKITQVFRPGEGPPPACENSEFDRLVYERMGRVVMSPSTGW</sequence>
<gene>
    <name evidence="2" type="ORF">BDV98DRAFT_305595</name>
</gene>
<dbReference type="EMBL" id="ML178858">
    <property type="protein sequence ID" value="TFK96570.1"/>
    <property type="molecule type" value="Genomic_DNA"/>
</dbReference>
<name>A0A5C3Q872_9AGAR</name>
<dbReference type="OrthoDB" id="435402at2759"/>
<feature type="region of interest" description="Disordered" evidence="1">
    <location>
        <begin position="1"/>
        <end position="25"/>
    </location>
</feature>
<dbReference type="AlphaFoldDB" id="A0A5C3Q872"/>
<evidence type="ECO:0000313" key="3">
    <source>
        <dbReference type="Proteomes" id="UP000305067"/>
    </source>
</evidence>
<reference evidence="2 3" key="1">
    <citation type="journal article" date="2019" name="Nat. Ecol. Evol.">
        <title>Megaphylogeny resolves global patterns of mushroom evolution.</title>
        <authorList>
            <person name="Varga T."/>
            <person name="Krizsan K."/>
            <person name="Foldi C."/>
            <person name="Dima B."/>
            <person name="Sanchez-Garcia M."/>
            <person name="Sanchez-Ramirez S."/>
            <person name="Szollosi G.J."/>
            <person name="Szarkandi J.G."/>
            <person name="Papp V."/>
            <person name="Albert L."/>
            <person name="Andreopoulos W."/>
            <person name="Angelini C."/>
            <person name="Antonin V."/>
            <person name="Barry K.W."/>
            <person name="Bougher N.L."/>
            <person name="Buchanan P."/>
            <person name="Buyck B."/>
            <person name="Bense V."/>
            <person name="Catcheside P."/>
            <person name="Chovatia M."/>
            <person name="Cooper J."/>
            <person name="Damon W."/>
            <person name="Desjardin D."/>
            <person name="Finy P."/>
            <person name="Geml J."/>
            <person name="Haridas S."/>
            <person name="Hughes K."/>
            <person name="Justo A."/>
            <person name="Karasinski D."/>
            <person name="Kautmanova I."/>
            <person name="Kiss B."/>
            <person name="Kocsube S."/>
            <person name="Kotiranta H."/>
            <person name="LaButti K.M."/>
            <person name="Lechner B.E."/>
            <person name="Liimatainen K."/>
            <person name="Lipzen A."/>
            <person name="Lukacs Z."/>
            <person name="Mihaltcheva S."/>
            <person name="Morgado L.N."/>
            <person name="Niskanen T."/>
            <person name="Noordeloos M.E."/>
            <person name="Ohm R.A."/>
            <person name="Ortiz-Santana B."/>
            <person name="Ovrebo C."/>
            <person name="Racz N."/>
            <person name="Riley R."/>
            <person name="Savchenko A."/>
            <person name="Shiryaev A."/>
            <person name="Soop K."/>
            <person name="Spirin V."/>
            <person name="Szebenyi C."/>
            <person name="Tomsovsky M."/>
            <person name="Tulloss R.E."/>
            <person name="Uehling J."/>
            <person name="Grigoriev I.V."/>
            <person name="Vagvolgyi C."/>
            <person name="Papp T."/>
            <person name="Martin F.M."/>
            <person name="Miettinen O."/>
            <person name="Hibbett D.S."/>
            <person name="Nagy L.G."/>
        </authorList>
    </citation>
    <scope>NUCLEOTIDE SEQUENCE [LARGE SCALE GENOMIC DNA]</scope>
    <source>
        <strain evidence="2 3">CBS 309.79</strain>
    </source>
</reference>
<protein>
    <submittedName>
        <fullName evidence="2">Uncharacterized protein</fullName>
    </submittedName>
</protein>
<accession>A0A5C3Q872</accession>